<evidence type="ECO:0000313" key="1">
    <source>
        <dbReference type="EMBL" id="UOG74338.1"/>
    </source>
</evidence>
<dbReference type="EMBL" id="CP094669">
    <property type="protein sequence ID" value="UOG74338.1"/>
    <property type="molecule type" value="Genomic_DNA"/>
</dbReference>
<dbReference type="Proteomes" id="UP000831113">
    <property type="component" value="Chromosome"/>
</dbReference>
<sequence>MTLFRTHSQFSFSVRQRHLLLVVTDRVHLSLQSQSQQAVREQSECWTPLPPLEQLQQELAKFRYNLEEEQYAKLSLSTPLLILLLFELMQSWGPEVGPVPTQETEQQELFGLYYMLSFPFTYHFAMQEYQTFLHPFRSPAVQARFAKDKRQYINTAGMDVIAVFTALYNAGKGSLQEEVLDITEEQGAHLLMAWPGTELKFVQDRYLYLSRRDLERGYIDVTCYDEEHGAGTAQQAVAHLPRN</sequence>
<proteinExistence type="predicted"/>
<protein>
    <submittedName>
        <fullName evidence="1">Uncharacterized protein</fullName>
    </submittedName>
</protein>
<dbReference type="RefSeq" id="WP_243797652.1">
    <property type="nucleotide sequence ID" value="NZ_CP094669.1"/>
</dbReference>
<reference evidence="1 2" key="1">
    <citation type="submission" date="2022-03" db="EMBL/GenBank/DDBJ databases">
        <title>Hymenobactersp. isolated from the air.</title>
        <authorList>
            <person name="Won M."/>
            <person name="Kwon S.-W."/>
        </authorList>
    </citation>
    <scope>NUCLEOTIDE SEQUENCE [LARGE SCALE GENOMIC DNA]</scope>
    <source>
        <strain evidence="1 2">KACC 21982</strain>
    </source>
</reference>
<organism evidence="1 2">
    <name type="scientific">Hymenobacter tibetensis</name>
    <dbReference type="NCBI Taxonomy" id="497967"/>
    <lineage>
        <taxon>Bacteria</taxon>
        <taxon>Pseudomonadati</taxon>
        <taxon>Bacteroidota</taxon>
        <taxon>Cytophagia</taxon>
        <taxon>Cytophagales</taxon>
        <taxon>Hymenobacteraceae</taxon>
        <taxon>Hymenobacter</taxon>
    </lineage>
</organism>
<accession>A0ABY4CVY1</accession>
<gene>
    <name evidence="1" type="ORF">MTX78_19745</name>
</gene>
<evidence type="ECO:0000313" key="2">
    <source>
        <dbReference type="Proteomes" id="UP000831113"/>
    </source>
</evidence>
<name>A0ABY4CVY1_9BACT</name>
<keyword evidence="2" id="KW-1185">Reference proteome</keyword>